<comment type="caution">
    <text evidence="1">The sequence shown here is derived from an EMBL/GenBank/DDBJ whole genome shotgun (WGS) entry which is preliminary data.</text>
</comment>
<name>A0AAW3YUD0_9GAMM</name>
<dbReference type="EMBL" id="JACXBF010000386">
    <property type="protein sequence ID" value="MBD2801770.1"/>
    <property type="molecule type" value="Genomic_DNA"/>
</dbReference>
<gene>
    <name evidence="1" type="ORF">ID854_15305</name>
</gene>
<reference evidence="1" key="1">
    <citation type="submission" date="2020-09" db="EMBL/GenBank/DDBJ databases">
        <authorList>
            <person name="Palma L."/>
            <person name="Caballero P."/>
            <person name="Berry C."/>
            <person name="Del Valle E."/>
        </authorList>
    </citation>
    <scope>NUCLEOTIDE SEQUENCE</scope>
    <source>
        <strain evidence="1">M</strain>
    </source>
</reference>
<evidence type="ECO:0000313" key="1">
    <source>
        <dbReference type="EMBL" id="MBD2801770.1"/>
    </source>
</evidence>
<dbReference type="Proteomes" id="UP001193920">
    <property type="component" value="Unassembled WGS sequence"/>
</dbReference>
<protein>
    <submittedName>
        <fullName evidence="1">Uncharacterized protein</fullName>
    </submittedName>
</protein>
<dbReference type="AlphaFoldDB" id="A0AAW3YUD0"/>
<organism evidence="1">
    <name type="scientific">Xenorhabdus szentirmaii</name>
    <dbReference type="NCBI Taxonomy" id="290112"/>
    <lineage>
        <taxon>Bacteria</taxon>
        <taxon>Pseudomonadati</taxon>
        <taxon>Pseudomonadota</taxon>
        <taxon>Gammaproteobacteria</taxon>
        <taxon>Enterobacterales</taxon>
        <taxon>Morganellaceae</taxon>
        <taxon>Xenorhabdus</taxon>
    </lineage>
</organism>
<proteinExistence type="predicted"/>
<sequence>MKSAAKYPAFFPDFTYTPPSLLTKINPLFITNVTVSDRQQQKPTVIIPVMMMTEHDNITSDRHALPAFLHPNFA</sequence>
<reference evidence="1" key="2">
    <citation type="journal article" date="2024" name="Toxins">
        <title>Genome Sequence Analysis of Native Xenorhabdus Strains Isolated from Entomopathogenic Nematodes in Argentina.</title>
        <authorList>
            <person name="Palma L."/>
            <person name="Frizzo L."/>
            <person name="Kaiser S."/>
            <person name="Berry C."/>
            <person name="Caballero P."/>
            <person name="Bode H.B."/>
            <person name="Del Valle E.E."/>
        </authorList>
    </citation>
    <scope>NUCLEOTIDE SEQUENCE</scope>
    <source>
        <strain evidence="1">M</strain>
    </source>
</reference>
<dbReference type="RefSeq" id="WP_323869365.1">
    <property type="nucleotide sequence ID" value="NZ_JACXBF010000386.1"/>
</dbReference>
<accession>A0AAW3YUD0</accession>